<comment type="caution">
    <text evidence="3">The sequence shown here is derived from an EMBL/GenBank/DDBJ whole genome shotgun (WGS) entry which is preliminary data.</text>
</comment>
<evidence type="ECO:0000259" key="2">
    <source>
        <dbReference type="Pfam" id="PF13676"/>
    </source>
</evidence>
<name>A0ABV7P941_9PSEU</name>
<keyword evidence="4" id="KW-1185">Reference proteome</keyword>
<dbReference type="InterPro" id="IPR000157">
    <property type="entry name" value="TIR_dom"/>
</dbReference>
<dbReference type="InterPro" id="IPR035897">
    <property type="entry name" value="Toll_tir_struct_dom_sf"/>
</dbReference>
<dbReference type="Gene3D" id="3.40.50.10140">
    <property type="entry name" value="Toll/interleukin-1 receptor homology (TIR) domain"/>
    <property type="match status" value="1"/>
</dbReference>
<accession>A0ABV7P941</accession>
<dbReference type="EMBL" id="JBHRWK010000100">
    <property type="protein sequence ID" value="MFC3455645.1"/>
    <property type="molecule type" value="Genomic_DNA"/>
</dbReference>
<feature type="domain" description="TIR" evidence="2">
    <location>
        <begin position="3"/>
        <end position="113"/>
    </location>
</feature>
<evidence type="ECO:0000313" key="4">
    <source>
        <dbReference type="Proteomes" id="UP001595645"/>
    </source>
</evidence>
<dbReference type="SUPFAM" id="SSF52200">
    <property type="entry name" value="Toll/Interleukin receptor TIR domain"/>
    <property type="match status" value="1"/>
</dbReference>
<dbReference type="RefSeq" id="WP_378246282.1">
    <property type="nucleotide sequence ID" value="NZ_JBHRWK010000100.1"/>
</dbReference>
<proteinExistence type="predicted"/>
<reference evidence="4" key="1">
    <citation type="journal article" date="2019" name="Int. J. Syst. Evol. Microbiol.">
        <title>The Global Catalogue of Microorganisms (GCM) 10K type strain sequencing project: providing services to taxonomists for standard genome sequencing and annotation.</title>
        <authorList>
            <consortium name="The Broad Institute Genomics Platform"/>
            <consortium name="The Broad Institute Genome Sequencing Center for Infectious Disease"/>
            <person name="Wu L."/>
            <person name="Ma J."/>
        </authorList>
    </citation>
    <scope>NUCLEOTIDE SEQUENCE [LARGE SCALE GENOMIC DNA]</scope>
    <source>
        <strain evidence="4">CGMCC 4.7676</strain>
    </source>
</reference>
<evidence type="ECO:0000313" key="3">
    <source>
        <dbReference type="EMBL" id="MFC3455645.1"/>
    </source>
</evidence>
<sequence length="293" mass="32404">MKVFLSWSGGYSEQIAAAFKEWLPLLINEIDPFMSSNIEAGSRWQSEISSALEMTDFGIIFVTAENQSKPWLNFEAGALAKSVANSHVVPLAIDLKLSEIQNPLGQFQAQELSKRGVDSIVRAINATAQRPLSDEILSKVLEMWWPVLHEKVEAIKSGPLAQAAIPVPKRPEREILEEVLAAVRGMDRNQRSLASSVTRLERQTGTKASKSPLVERHSQQFYSSLQHILSKDVGAAEFMSNPDGHVTVFIPRVLGKKALSEVFETASDFNVNVQLNVNPDLFEGDPRLVDGVK</sequence>
<feature type="region of interest" description="Disordered" evidence="1">
    <location>
        <begin position="193"/>
        <end position="212"/>
    </location>
</feature>
<protein>
    <submittedName>
        <fullName evidence="3">TIR domain-containing protein</fullName>
    </submittedName>
</protein>
<dbReference type="Proteomes" id="UP001595645">
    <property type="component" value="Unassembled WGS sequence"/>
</dbReference>
<dbReference type="Pfam" id="PF13676">
    <property type="entry name" value="TIR_2"/>
    <property type="match status" value="1"/>
</dbReference>
<evidence type="ECO:0000256" key="1">
    <source>
        <dbReference type="SAM" id="MobiDB-lite"/>
    </source>
</evidence>
<organism evidence="3 4">
    <name type="scientific">Amycolatopsis speibonae</name>
    <dbReference type="NCBI Taxonomy" id="1450224"/>
    <lineage>
        <taxon>Bacteria</taxon>
        <taxon>Bacillati</taxon>
        <taxon>Actinomycetota</taxon>
        <taxon>Actinomycetes</taxon>
        <taxon>Pseudonocardiales</taxon>
        <taxon>Pseudonocardiaceae</taxon>
        <taxon>Amycolatopsis</taxon>
    </lineage>
</organism>
<gene>
    <name evidence="3" type="ORF">ACFOSH_39965</name>
</gene>